<dbReference type="RefSeq" id="WP_089768184.1">
    <property type="nucleotide sequence ID" value="NZ_DAMACK010000019.1"/>
</dbReference>
<dbReference type="AlphaFoldDB" id="A0A1H6I3H3"/>
<keyword evidence="3" id="KW-1185">Reference proteome</keyword>
<dbReference type="EMBL" id="FNWX01000004">
    <property type="protein sequence ID" value="SEH43412.1"/>
    <property type="molecule type" value="Genomic_DNA"/>
</dbReference>
<feature type="signal peptide" evidence="1">
    <location>
        <begin position="1"/>
        <end position="20"/>
    </location>
</feature>
<evidence type="ECO:0000313" key="2">
    <source>
        <dbReference type="EMBL" id="SEH43412.1"/>
    </source>
</evidence>
<dbReference type="PROSITE" id="PS51257">
    <property type="entry name" value="PROKAR_LIPOPROTEIN"/>
    <property type="match status" value="1"/>
</dbReference>
<reference evidence="3" key="1">
    <citation type="submission" date="2016-10" db="EMBL/GenBank/DDBJ databases">
        <authorList>
            <person name="Varghese N."/>
            <person name="Submissions S."/>
        </authorList>
    </citation>
    <scope>NUCLEOTIDE SEQUENCE [LARGE SCALE GENOMIC DNA]</scope>
    <source>
        <strain evidence="3">DSM 19326</strain>
    </source>
</reference>
<gene>
    <name evidence="2" type="ORF">SAMN05421793_10414</name>
</gene>
<keyword evidence="1" id="KW-0732">Signal</keyword>
<name>A0A1H6I3H3_9FLAO</name>
<evidence type="ECO:0000256" key="1">
    <source>
        <dbReference type="SAM" id="SignalP"/>
    </source>
</evidence>
<organism evidence="2 3">
    <name type="scientific">Epilithonimonas hominis</name>
    <dbReference type="NCBI Taxonomy" id="420404"/>
    <lineage>
        <taxon>Bacteria</taxon>
        <taxon>Pseudomonadati</taxon>
        <taxon>Bacteroidota</taxon>
        <taxon>Flavobacteriia</taxon>
        <taxon>Flavobacteriales</taxon>
        <taxon>Weeksellaceae</taxon>
        <taxon>Chryseobacterium group</taxon>
        <taxon>Epilithonimonas</taxon>
    </lineage>
</organism>
<feature type="chain" id="PRO_5011697121" evidence="1">
    <location>
        <begin position="21"/>
        <end position="232"/>
    </location>
</feature>
<protein>
    <submittedName>
        <fullName evidence="2">Uncharacterized protein</fullName>
    </submittedName>
</protein>
<accession>A0A1H6I3H3</accession>
<sequence>MKTKHFFRSMLICMSLVAFVYSCERENDNEEEEDDVENTTVSPRGVWVRTLGASGDKTDIAIGGIANEAENRVYMCEYKGTVGLYKGYIDGNTIVWDSSHNLPNASAKLKGTQLELYYPSVSYSLPTLYDKGSWSGNCGALSGGTSGSTNGKALFWTSSDLGCGSITVTLSGSTGTISQYYSSGTPDCGASGCANFSLPAGSYNFTAKCSTKNWSGTITITADGCSRMRLTS</sequence>
<proteinExistence type="predicted"/>
<dbReference type="Proteomes" id="UP000198555">
    <property type="component" value="Unassembled WGS sequence"/>
</dbReference>
<evidence type="ECO:0000313" key="3">
    <source>
        <dbReference type="Proteomes" id="UP000198555"/>
    </source>
</evidence>